<dbReference type="InterPro" id="IPR000700">
    <property type="entry name" value="PAS-assoc_C"/>
</dbReference>
<dbReference type="Gene3D" id="3.60.40.10">
    <property type="entry name" value="PPM-type phosphatase domain"/>
    <property type="match status" value="1"/>
</dbReference>
<dbReference type="PROSITE" id="PS50113">
    <property type="entry name" value="PAC"/>
    <property type="match status" value="1"/>
</dbReference>
<dbReference type="InterPro" id="IPR052016">
    <property type="entry name" value="Bact_Sigma-Reg"/>
</dbReference>
<reference evidence="4 5" key="1">
    <citation type="submission" date="2019-04" db="EMBL/GenBank/DDBJ databases">
        <authorList>
            <person name="Van Vliet M D."/>
        </authorList>
    </citation>
    <scope>NUCLEOTIDE SEQUENCE [LARGE SCALE GENOMIC DNA]</scope>
    <source>
        <strain evidence="4 5">F1</strain>
    </source>
</reference>
<dbReference type="EMBL" id="CAAHFG010000004">
    <property type="protein sequence ID" value="VGO17351.1"/>
    <property type="molecule type" value="Genomic_DNA"/>
</dbReference>
<dbReference type="InterPro" id="IPR013656">
    <property type="entry name" value="PAS_4"/>
</dbReference>
<name>A0A6C2UD54_PONDE</name>
<evidence type="ECO:0000313" key="5">
    <source>
        <dbReference type="Proteomes" id="UP000366872"/>
    </source>
</evidence>
<dbReference type="SUPFAM" id="SSF81606">
    <property type="entry name" value="PP2C-like"/>
    <property type="match status" value="1"/>
</dbReference>
<dbReference type="InterPro" id="IPR000014">
    <property type="entry name" value="PAS"/>
</dbReference>
<dbReference type="PANTHER" id="PTHR43156">
    <property type="entry name" value="STAGE II SPORULATION PROTEIN E-RELATED"/>
    <property type="match status" value="1"/>
</dbReference>
<evidence type="ECO:0000259" key="2">
    <source>
        <dbReference type="PROSITE" id="PS50112"/>
    </source>
</evidence>
<dbReference type="Pfam" id="PF07228">
    <property type="entry name" value="SpoIIE"/>
    <property type="match status" value="1"/>
</dbReference>
<feature type="domain" description="PAS" evidence="2">
    <location>
        <begin position="7"/>
        <end position="78"/>
    </location>
</feature>
<organism evidence="4 5">
    <name type="scientific">Pontiella desulfatans</name>
    <dbReference type="NCBI Taxonomy" id="2750659"/>
    <lineage>
        <taxon>Bacteria</taxon>
        <taxon>Pseudomonadati</taxon>
        <taxon>Kiritimatiellota</taxon>
        <taxon>Kiritimatiellia</taxon>
        <taxon>Kiritimatiellales</taxon>
        <taxon>Pontiellaceae</taxon>
        <taxon>Pontiella</taxon>
    </lineage>
</organism>
<evidence type="ECO:0000313" key="4">
    <source>
        <dbReference type="EMBL" id="VGO17351.1"/>
    </source>
</evidence>
<dbReference type="NCBIfam" id="TIGR00229">
    <property type="entry name" value="sensory_box"/>
    <property type="match status" value="1"/>
</dbReference>
<keyword evidence="1" id="KW-0378">Hydrolase</keyword>
<protein>
    <submittedName>
        <fullName evidence="4">Phosphoserine phosphatase RsbP</fullName>
    </submittedName>
</protein>
<gene>
    <name evidence="4" type="primary">rsbP</name>
    <name evidence="4" type="ORF">PDESU_05947</name>
</gene>
<dbReference type="PROSITE" id="PS50112">
    <property type="entry name" value="PAS"/>
    <property type="match status" value="1"/>
</dbReference>
<evidence type="ECO:0000256" key="1">
    <source>
        <dbReference type="ARBA" id="ARBA00022801"/>
    </source>
</evidence>
<sequence length="406" mass="45330">MDLRDKDYLLLKNLMDNMTDSIYFKDLESRFVMVNRASARWQGFEQPDDAIGTSDFDTYQEEDARRMFADEQRIIETGIPLVGLEEEETSKNGQVAWVSTTKMPLRDDDGRIVGTFGISRDITEHKQAELSAARYAEQVRLIKEEMEDDVRMAAELQKTFFPNTYPSFPAGCAPADSRVGFLHRYHPSGMVSGDFCSIRRLSETKCGVLQCDVMGHGVRAALVTALICAIVEELSQQEHDPGAYLARMNELLLPTLRRDDSFLYATACYLVFDTATGLLRHANAGHPVPLLFQGAAAEWLMEDAALRGPALAVCEGTEFLTLEKQLAPGDSVVMYTDGLYEVEGANGEEFGEQRLADSARRHARLPLRELFPALIGDARRFAGANAFDDDICLVGLECRALQEEKD</sequence>
<feature type="domain" description="PAC" evidence="3">
    <location>
        <begin position="82"/>
        <end position="134"/>
    </location>
</feature>
<dbReference type="RefSeq" id="WP_136082832.1">
    <property type="nucleotide sequence ID" value="NZ_CAAHFG010000004.1"/>
</dbReference>
<dbReference type="AlphaFoldDB" id="A0A6C2UD54"/>
<dbReference type="Gene3D" id="3.30.450.20">
    <property type="entry name" value="PAS domain"/>
    <property type="match status" value="1"/>
</dbReference>
<dbReference type="SUPFAM" id="SSF55785">
    <property type="entry name" value="PYP-like sensor domain (PAS domain)"/>
    <property type="match status" value="1"/>
</dbReference>
<dbReference type="Proteomes" id="UP000366872">
    <property type="component" value="Unassembled WGS sequence"/>
</dbReference>
<dbReference type="CDD" id="cd00130">
    <property type="entry name" value="PAS"/>
    <property type="match status" value="1"/>
</dbReference>
<dbReference type="InterPro" id="IPR036457">
    <property type="entry name" value="PPM-type-like_dom_sf"/>
</dbReference>
<dbReference type="PANTHER" id="PTHR43156:SF2">
    <property type="entry name" value="STAGE II SPORULATION PROTEIN E"/>
    <property type="match status" value="1"/>
</dbReference>
<proteinExistence type="predicted"/>
<dbReference type="Pfam" id="PF08448">
    <property type="entry name" value="PAS_4"/>
    <property type="match status" value="1"/>
</dbReference>
<dbReference type="InterPro" id="IPR035965">
    <property type="entry name" value="PAS-like_dom_sf"/>
</dbReference>
<keyword evidence="5" id="KW-1185">Reference proteome</keyword>
<accession>A0A6C2UD54</accession>
<evidence type="ECO:0000259" key="3">
    <source>
        <dbReference type="PROSITE" id="PS50113"/>
    </source>
</evidence>
<dbReference type="GO" id="GO:0016791">
    <property type="term" value="F:phosphatase activity"/>
    <property type="evidence" value="ECO:0007669"/>
    <property type="project" value="TreeGrafter"/>
</dbReference>
<dbReference type="SMART" id="SM00331">
    <property type="entry name" value="PP2C_SIG"/>
    <property type="match status" value="1"/>
</dbReference>
<dbReference type="InterPro" id="IPR001932">
    <property type="entry name" value="PPM-type_phosphatase-like_dom"/>
</dbReference>